<name>A0A1I7WUV5_HETBA</name>
<dbReference type="WBParaSite" id="Hba_08971">
    <property type="protein sequence ID" value="Hba_08971"/>
    <property type="gene ID" value="Hba_08971"/>
</dbReference>
<accession>A0A1I7WUV5</accession>
<evidence type="ECO:0000313" key="2">
    <source>
        <dbReference type="WBParaSite" id="Hba_08971"/>
    </source>
</evidence>
<keyword evidence="1" id="KW-1185">Reference proteome</keyword>
<proteinExistence type="predicted"/>
<dbReference type="Proteomes" id="UP000095283">
    <property type="component" value="Unplaced"/>
</dbReference>
<evidence type="ECO:0000313" key="1">
    <source>
        <dbReference type="Proteomes" id="UP000095283"/>
    </source>
</evidence>
<reference evidence="2" key="1">
    <citation type="submission" date="2016-11" db="UniProtKB">
        <authorList>
            <consortium name="WormBaseParasite"/>
        </authorList>
    </citation>
    <scope>IDENTIFICATION</scope>
</reference>
<protein>
    <submittedName>
        <fullName evidence="2">Uncharacterized protein</fullName>
    </submittedName>
</protein>
<organism evidence="1 2">
    <name type="scientific">Heterorhabditis bacteriophora</name>
    <name type="common">Entomopathogenic nematode worm</name>
    <dbReference type="NCBI Taxonomy" id="37862"/>
    <lineage>
        <taxon>Eukaryota</taxon>
        <taxon>Metazoa</taxon>
        <taxon>Ecdysozoa</taxon>
        <taxon>Nematoda</taxon>
        <taxon>Chromadorea</taxon>
        <taxon>Rhabditida</taxon>
        <taxon>Rhabditina</taxon>
        <taxon>Rhabditomorpha</taxon>
        <taxon>Strongyloidea</taxon>
        <taxon>Heterorhabditidae</taxon>
        <taxon>Heterorhabditis</taxon>
    </lineage>
</organism>
<dbReference type="AlphaFoldDB" id="A0A1I7WUV5"/>
<sequence>MEYFNKFPILILILYANSFAMKKNYFILFLSLDFVFNMHMNETLLCEPDSLVCLNILTYIHGAWKLGGFDFSMQGTSGINGKVCYYLSYIVKWTNFKRIPSICQPSLDYLAPEYILKSFPVQFVKNIPPVFCDDFKMLCFKCLLMTTCIKTIKKFFYDVRPLLQKVVPYLSGEFGTPDLIPFILPSITISKFSEYMIVLIAKLTFKYCKIILYIQKFYGIQTFNN</sequence>